<dbReference type="EMBL" id="LN891038">
    <property type="protein sequence ID" value="CUS10827.1"/>
    <property type="molecule type" value="Genomic_DNA"/>
</dbReference>
<feature type="region of interest" description="Disordered" evidence="1">
    <location>
        <begin position="390"/>
        <end position="420"/>
    </location>
</feature>
<feature type="region of interest" description="Disordered" evidence="1">
    <location>
        <begin position="1"/>
        <end position="95"/>
    </location>
</feature>
<feature type="compositionally biased region" description="Polar residues" evidence="1">
    <location>
        <begin position="1"/>
        <end position="33"/>
    </location>
</feature>
<feature type="compositionally biased region" description="Gly residues" evidence="1">
    <location>
        <begin position="273"/>
        <end position="289"/>
    </location>
</feature>
<feature type="transmembrane region" description="Helical" evidence="2">
    <location>
        <begin position="316"/>
        <end position="337"/>
    </location>
</feature>
<keyword evidence="4" id="KW-1185">Reference proteome</keyword>
<dbReference type="GO" id="GO:0006972">
    <property type="term" value="P:hyperosmotic response"/>
    <property type="evidence" value="ECO:0007669"/>
    <property type="project" value="TreeGrafter"/>
</dbReference>
<dbReference type="GO" id="GO:0009986">
    <property type="term" value="C:cell surface"/>
    <property type="evidence" value="ECO:0007669"/>
    <property type="project" value="TreeGrafter"/>
</dbReference>
<dbReference type="InterPro" id="IPR039295">
    <property type="entry name" value="MSB2"/>
</dbReference>
<dbReference type="PANTHER" id="PTHR35778:SF1">
    <property type="entry name" value="SIGNALING MUCIN HKR1-RELATED"/>
    <property type="match status" value="1"/>
</dbReference>
<feature type="compositionally biased region" description="Low complexity" evidence="1">
    <location>
        <begin position="73"/>
        <end position="88"/>
    </location>
</feature>
<dbReference type="Proteomes" id="UP001412239">
    <property type="component" value="Unassembled WGS sequence"/>
</dbReference>
<organism evidence="3 4">
    <name type="scientific">Tuber aestivum</name>
    <name type="common">summer truffle</name>
    <dbReference type="NCBI Taxonomy" id="59557"/>
    <lineage>
        <taxon>Eukaryota</taxon>
        <taxon>Fungi</taxon>
        <taxon>Dikarya</taxon>
        <taxon>Ascomycota</taxon>
        <taxon>Pezizomycotina</taxon>
        <taxon>Pezizomycetes</taxon>
        <taxon>Pezizales</taxon>
        <taxon>Tuberaceae</taxon>
        <taxon>Tuber</taxon>
    </lineage>
</organism>
<dbReference type="GO" id="GO:0001402">
    <property type="term" value="P:signal transduction involved in filamentous growth"/>
    <property type="evidence" value="ECO:0007669"/>
    <property type="project" value="TreeGrafter"/>
</dbReference>
<dbReference type="GO" id="GO:0007232">
    <property type="term" value="P:osmosensory signaling pathway via Sho1 osmosensor"/>
    <property type="evidence" value="ECO:0007669"/>
    <property type="project" value="InterPro"/>
</dbReference>
<dbReference type="GO" id="GO:0030010">
    <property type="term" value="P:establishment of cell polarity"/>
    <property type="evidence" value="ECO:0007669"/>
    <property type="project" value="TreeGrafter"/>
</dbReference>
<proteinExistence type="predicted"/>
<evidence type="ECO:0000313" key="4">
    <source>
        <dbReference type="Proteomes" id="UP001412239"/>
    </source>
</evidence>
<dbReference type="GO" id="GO:0005886">
    <property type="term" value="C:plasma membrane"/>
    <property type="evidence" value="ECO:0007669"/>
    <property type="project" value="InterPro"/>
</dbReference>
<evidence type="ECO:0000313" key="3">
    <source>
        <dbReference type="EMBL" id="CUS10827.1"/>
    </source>
</evidence>
<reference evidence="3" key="1">
    <citation type="submission" date="2015-10" db="EMBL/GenBank/DDBJ databases">
        <authorList>
            <person name="Regsiter A."/>
            <person name="william w."/>
        </authorList>
    </citation>
    <scope>NUCLEOTIDE SEQUENCE</scope>
    <source>
        <strain evidence="3">Montdore</strain>
    </source>
</reference>
<feature type="compositionally biased region" description="Low complexity" evidence="1">
    <location>
        <begin position="350"/>
        <end position="361"/>
    </location>
</feature>
<dbReference type="GO" id="GO:0005576">
    <property type="term" value="C:extracellular region"/>
    <property type="evidence" value="ECO:0007669"/>
    <property type="project" value="TreeGrafter"/>
</dbReference>
<feature type="region of interest" description="Disordered" evidence="1">
    <location>
        <begin position="271"/>
        <end position="311"/>
    </location>
</feature>
<gene>
    <name evidence="3" type="ORF">GSTUAT00005100001</name>
</gene>
<dbReference type="PANTHER" id="PTHR35778">
    <property type="entry name" value="SIGNALING MUCIN HKR1-RELATED"/>
    <property type="match status" value="1"/>
</dbReference>
<dbReference type="GO" id="GO:0030427">
    <property type="term" value="C:site of polarized growth"/>
    <property type="evidence" value="ECO:0007669"/>
    <property type="project" value="TreeGrafter"/>
</dbReference>
<dbReference type="AlphaFoldDB" id="A0A292PWK5"/>
<keyword evidence="2" id="KW-0472">Membrane</keyword>
<keyword evidence="2" id="KW-1133">Transmembrane helix</keyword>
<accession>A0A292PWK5</accession>
<dbReference type="GO" id="GO:0031505">
    <property type="term" value="P:fungal-type cell wall organization"/>
    <property type="evidence" value="ECO:0007669"/>
    <property type="project" value="TreeGrafter"/>
</dbReference>
<keyword evidence="2" id="KW-0812">Transmembrane</keyword>
<name>A0A292PWK5_9PEZI</name>
<dbReference type="GO" id="GO:0005034">
    <property type="term" value="F:osmosensor activity"/>
    <property type="evidence" value="ECO:0007669"/>
    <property type="project" value="InterPro"/>
</dbReference>
<feature type="region of interest" description="Disordered" evidence="1">
    <location>
        <begin position="343"/>
        <end position="364"/>
    </location>
</feature>
<evidence type="ECO:0000256" key="1">
    <source>
        <dbReference type="SAM" id="MobiDB-lite"/>
    </source>
</evidence>
<protein>
    <submittedName>
        <fullName evidence="3">Uncharacterized protein</fullName>
    </submittedName>
</protein>
<evidence type="ECO:0000256" key="2">
    <source>
        <dbReference type="SAM" id="Phobius"/>
    </source>
</evidence>
<sequence>MPTQSDGSSVASSTVNATGSVPTGAGSSQTSVPEPSKFGPTGPLPPTSTGVTSAEGIGSATSHPPKISAPVQTEAGTATTTPGATTATVPSTQWFPPVLSTAPASTMVTQVVTAIPGSTMLSSATTAPSAETGIPSSYPKVVTPAGGMPPRPGNSSLVRVGFNHQLNYGFVVKNSVAVAQIFEYLPKGIAYGLDIDKVIMHHLQPLDTTKTKGYITTLAFMFVPDNLIDKLDLDRRNPNSRLFQSEEAPVRQMIDLLDPTISLRATEAELAGEGTGMPGEGSWLGGPGDDQGDASNSDGAPLGSNGSEGPVSKKSIGVGLGIVAGATVYGAAMFFVARRYRQRRNRHTRSSSIGRSVSPGSNPASGLMGGAGPIMHGARSPYGTVGVPHDKRGSRGSGRASARTQNISGPMMAENSLGWN</sequence>